<sequence>GCDGSNAIKQMSLLRHPVERLILSAAGHSESTRLHLHTLSIGWQCMEMNEALFSLENDTDIESP</sequence>
<name>A0ACB9X910_CHAAC</name>
<evidence type="ECO:0000313" key="1">
    <source>
        <dbReference type="EMBL" id="KAI4823277.1"/>
    </source>
</evidence>
<comment type="caution">
    <text evidence="1">The sequence shown here is derived from an EMBL/GenBank/DDBJ whole genome shotgun (WGS) entry which is preliminary data.</text>
</comment>
<evidence type="ECO:0000313" key="2">
    <source>
        <dbReference type="Proteomes" id="UP001057452"/>
    </source>
</evidence>
<dbReference type="Proteomes" id="UP001057452">
    <property type="component" value="Chromosome 7"/>
</dbReference>
<accession>A0ACB9X910</accession>
<keyword evidence="2" id="KW-1185">Reference proteome</keyword>
<protein>
    <submittedName>
        <fullName evidence="1">Uncharacterized protein</fullName>
    </submittedName>
</protein>
<feature type="non-terminal residue" evidence="1">
    <location>
        <position position="64"/>
    </location>
</feature>
<organism evidence="1 2">
    <name type="scientific">Chaenocephalus aceratus</name>
    <name type="common">Blackfin icefish</name>
    <name type="synonym">Chaenichthys aceratus</name>
    <dbReference type="NCBI Taxonomy" id="36190"/>
    <lineage>
        <taxon>Eukaryota</taxon>
        <taxon>Metazoa</taxon>
        <taxon>Chordata</taxon>
        <taxon>Craniata</taxon>
        <taxon>Vertebrata</taxon>
        <taxon>Euteleostomi</taxon>
        <taxon>Actinopterygii</taxon>
        <taxon>Neopterygii</taxon>
        <taxon>Teleostei</taxon>
        <taxon>Neoteleostei</taxon>
        <taxon>Acanthomorphata</taxon>
        <taxon>Eupercaria</taxon>
        <taxon>Perciformes</taxon>
        <taxon>Notothenioidei</taxon>
        <taxon>Channichthyidae</taxon>
        <taxon>Chaenocephalus</taxon>
    </lineage>
</organism>
<proteinExistence type="predicted"/>
<dbReference type="EMBL" id="CM043791">
    <property type="protein sequence ID" value="KAI4823277.1"/>
    <property type="molecule type" value="Genomic_DNA"/>
</dbReference>
<reference evidence="1" key="1">
    <citation type="submission" date="2022-05" db="EMBL/GenBank/DDBJ databases">
        <title>Chromosome-level genome of Chaenocephalus aceratus.</title>
        <authorList>
            <person name="Park H."/>
        </authorList>
    </citation>
    <scope>NUCLEOTIDE SEQUENCE</scope>
    <source>
        <strain evidence="1">KU_202001</strain>
    </source>
</reference>
<gene>
    <name evidence="1" type="ORF">KUCAC02_011872</name>
</gene>
<feature type="non-terminal residue" evidence="1">
    <location>
        <position position="1"/>
    </location>
</feature>